<evidence type="ECO:0000256" key="1">
    <source>
        <dbReference type="ARBA" id="ARBA00008270"/>
    </source>
</evidence>
<keyword evidence="4" id="KW-1185">Reference proteome</keyword>
<dbReference type="NCBIfam" id="TIGR00654">
    <property type="entry name" value="PhzF_family"/>
    <property type="match status" value="1"/>
</dbReference>
<keyword evidence="2 3" id="KW-0413">Isomerase</keyword>
<dbReference type="Proteomes" id="UP000624701">
    <property type="component" value="Unassembled WGS sequence"/>
</dbReference>
<dbReference type="PANTHER" id="PTHR13774">
    <property type="entry name" value="PHENAZINE BIOSYNTHESIS PROTEIN"/>
    <property type="match status" value="1"/>
</dbReference>
<dbReference type="RefSeq" id="WP_188373818.1">
    <property type="nucleotide sequence ID" value="NZ_BMDQ01000001.1"/>
</dbReference>
<evidence type="ECO:0000313" key="3">
    <source>
        <dbReference type="EMBL" id="GGI56932.1"/>
    </source>
</evidence>
<dbReference type="Pfam" id="PF02567">
    <property type="entry name" value="PhzC-PhzF"/>
    <property type="match status" value="1"/>
</dbReference>
<dbReference type="SUPFAM" id="SSF54506">
    <property type="entry name" value="Diaminopimelate epimerase-like"/>
    <property type="match status" value="1"/>
</dbReference>
<comment type="caution">
    <text evidence="3">The sequence shown here is derived from an EMBL/GenBank/DDBJ whole genome shotgun (WGS) entry which is preliminary data.</text>
</comment>
<organism evidence="3 4">
    <name type="scientific">Winogradskyella haliclonae</name>
    <dbReference type="NCBI Taxonomy" id="2048558"/>
    <lineage>
        <taxon>Bacteria</taxon>
        <taxon>Pseudomonadati</taxon>
        <taxon>Bacteroidota</taxon>
        <taxon>Flavobacteriia</taxon>
        <taxon>Flavobacteriales</taxon>
        <taxon>Flavobacteriaceae</taxon>
        <taxon>Winogradskyella</taxon>
    </lineage>
</organism>
<gene>
    <name evidence="3" type="ORF">GCM10011444_12410</name>
</gene>
<accession>A0ABQ2BYP9</accession>
<sequence>MKLDLYQIDAFTDKTFGGNPACVVPLNDWLPNDILFNITKENAVAETAFFVDKGDKIHLRWFTPEIEMDLCGHATLATAHCLKSILNYPKEEIVFETISGNLTVFLKNDSYFLDFPSRIPKIKELPEIIKESLNIQPKEVYKSRDYLLVYDTEQDIKNIKIKRQIFDQINLDPGGVIVTARGDNSDFVSRFFTPQASILEDPVTGSAHCSLIPFWSRRLGKKELDAIQISDRVGLLKCENKDDRVIIGGKAKTYSIGNLWIE</sequence>
<dbReference type="Gene3D" id="3.10.310.10">
    <property type="entry name" value="Diaminopimelate Epimerase, Chain A, domain 1"/>
    <property type="match status" value="2"/>
</dbReference>
<evidence type="ECO:0000313" key="4">
    <source>
        <dbReference type="Proteomes" id="UP000624701"/>
    </source>
</evidence>
<comment type="similarity">
    <text evidence="1">Belongs to the PhzF family.</text>
</comment>
<protein>
    <submittedName>
        <fullName evidence="3">Isomerase</fullName>
    </submittedName>
</protein>
<dbReference type="GO" id="GO:0016853">
    <property type="term" value="F:isomerase activity"/>
    <property type="evidence" value="ECO:0007669"/>
    <property type="project" value="UniProtKB-KW"/>
</dbReference>
<dbReference type="InterPro" id="IPR003719">
    <property type="entry name" value="Phenazine_PhzF-like"/>
</dbReference>
<dbReference type="PANTHER" id="PTHR13774:SF17">
    <property type="entry name" value="PHENAZINE BIOSYNTHESIS-LIKE DOMAIN-CONTAINING PROTEIN"/>
    <property type="match status" value="1"/>
</dbReference>
<proteinExistence type="inferred from homology"/>
<evidence type="ECO:0000256" key="2">
    <source>
        <dbReference type="ARBA" id="ARBA00023235"/>
    </source>
</evidence>
<dbReference type="EMBL" id="BMDQ01000001">
    <property type="protein sequence ID" value="GGI56932.1"/>
    <property type="molecule type" value="Genomic_DNA"/>
</dbReference>
<dbReference type="PIRSF" id="PIRSF016184">
    <property type="entry name" value="PhzC_PhzF"/>
    <property type="match status" value="1"/>
</dbReference>
<reference evidence="4" key="1">
    <citation type="journal article" date="2019" name="Int. J. Syst. Evol. Microbiol.">
        <title>The Global Catalogue of Microorganisms (GCM) 10K type strain sequencing project: providing services to taxonomists for standard genome sequencing and annotation.</title>
        <authorList>
            <consortium name="The Broad Institute Genomics Platform"/>
            <consortium name="The Broad Institute Genome Sequencing Center for Infectious Disease"/>
            <person name="Wu L."/>
            <person name="Ma J."/>
        </authorList>
    </citation>
    <scope>NUCLEOTIDE SEQUENCE [LARGE SCALE GENOMIC DNA]</scope>
    <source>
        <strain evidence="4">CCM 8681</strain>
    </source>
</reference>
<name>A0ABQ2BYP9_9FLAO</name>